<accession>C1N2P7</accession>
<dbReference type="GeneID" id="9687351"/>
<dbReference type="AlphaFoldDB" id="C1N2P7"/>
<protein>
    <submittedName>
        <fullName evidence="1">Predicted protein</fullName>
    </submittedName>
</protein>
<dbReference type="RefSeq" id="XP_003061911.1">
    <property type="nucleotide sequence ID" value="XM_003061865.1"/>
</dbReference>
<gene>
    <name evidence="1" type="ORF">MICPUCDRAFT_51613</name>
</gene>
<proteinExistence type="predicted"/>
<organism evidence="2">
    <name type="scientific">Micromonas pusilla (strain CCMP1545)</name>
    <name type="common">Picoplanktonic green alga</name>
    <dbReference type="NCBI Taxonomy" id="564608"/>
    <lineage>
        <taxon>Eukaryota</taxon>
        <taxon>Viridiplantae</taxon>
        <taxon>Chlorophyta</taxon>
        <taxon>Mamiellophyceae</taxon>
        <taxon>Mamiellales</taxon>
        <taxon>Mamiellaceae</taxon>
        <taxon>Micromonas</taxon>
    </lineage>
</organism>
<name>C1N2P7_MICPC</name>
<dbReference type="EMBL" id="GG663745">
    <property type="protein sequence ID" value="EEH53623.1"/>
    <property type="molecule type" value="Genomic_DNA"/>
</dbReference>
<evidence type="ECO:0000313" key="1">
    <source>
        <dbReference type="EMBL" id="EEH53623.1"/>
    </source>
</evidence>
<reference evidence="1 2" key="1">
    <citation type="journal article" date="2009" name="Science">
        <title>Green evolution and dynamic adaptations revealed by genomes of the marine picoeukaryotes Micromonas.</title>
        <authorList>
            <person name="Worden A.Z."/>
            <person name="Lee J.H."/>
            <person name="Mock T."/>
            <person name="Rouze P."/>
            <person name="Simmons M.P."/>
            <person name="Aerts A.L."/>
            <person name="Allen A.E."/>
            <person name="Cuvelier M.L."/>
            <person name="Derelle E."/>
            <person name="Everett M.V."/>
            <person name="Foulon E."/>
            <person name="Grimwood J."/>
            <person name="Gundlach H."/>
            <person name="Henrissat B."/>
            <person name="Napoli C."/>
            <person name="McDonald S.M."/>
            <person name="Parker M.S."/>
            <person name="Rombauts S."/>
            <person name="Salamov A."/>
            <person name="Von Dassow P."/>
            <person name="Badger J.H."/>
            <person name="Coutinho P.M."/>
            <person name="Demir E."/>
            <person name="Dubchak I."/>
            <person name="Gentemann C."/>
            <person name="Eikrem W."/>
            <person name="Gready J.E."/>
            <person name="John U."/>
            <person name="Lanier W."/>
            <person name="Lindquist E.A."/>
            <person name="Lucas S."/>
            <person name="Mayer K.F."/>
            <person name="Moreau H."/>
            <person name="Not F."/>
            <person name="Otillar R."/>
            <person name="Panaud O."/>
            <person name="Pangilinan J."/>
            <person name="Paulsen I."/>
            <person name="Piegu B."/>
            <person name="Poliakov A."/>
            <person name="Robbens S."/>
            <person name="Schmutz J."/>
            <person name="Toulza E."/>
            <person name="Wyss T."/>
            <person name="Zelensky A."/>
            <person name="Zhou K."/>
            <person name="Armbrust E.V."/>
            <person name="Bhattacharya D."/>
            <person name="Goodenough U.W."/>
            <person name="Van de Peer Y."/>
            <person name="Grigoriev I.V."/>
        </authorList>
    </citation>
    <scope>NUCLEOTIDE SEQUENCE [LARGE SCALE GENOMIC DNA]</scope>
    <source>
        <strain evidence="1 2">CCMP1545</strain>
    </source>
</reference>
<evidence type="ECO:0000313" key="2">
    <source>
        <dbReference type="Proteomes" id="UP000001876"/>
    </source>
</evidence>
<dbReference type="Proteomes" id="UP000001876">
    <property type="component" value="Unassembled WGS sequence"/>
</dbReference>
<sequence>MGRVLGLAERLWAGFSYSRKQCLANESALFDHLLKDRVRSLDLTPHQTATR</sequence>
<dbReference type="KEGG" id="mpp:MICPUCDRAFT_51613"/>
<keyword evidence="2" id="KW-1185">Reference proteome</keyword>